<dbReference type="GO" id="GO:0051536">
    <property type="term" value="F:iron-sulfur cluster binding"/>
    <property type="evidence" value="ECO:0007669"/>
    <property type="project" value="UniProtKB-KW"/>
</dbReference>
<dbReference type="Pfam" id="PF13187">
    <property type="entry name" value="Fer4_9"/>
    <property type="match status" value="1"/>
</dbReference>
<comment type="caution">
    <text evidence="5">The sequence shown here is derived from an EMBL/GenBank/DDBJ whole genome shotgun (WGS) entry which is preliminary data.</text>
</comment>
<sequence>MIYKNFQDLRLSALGMGAMRLPVRNGNDADIDTAATEEMVAYAMEQGINYYDTAWGYHNGNSETVMGKALSRFPRDSYYLATKFPGYDLANMPKVKEIFEKQLEKCGVEYFDFYLFHNVCEMNIDAYLDEKYGIFNYLMEQKKNGRIRHLGFSAHGSYEVMKRFLDAYGKGMEFCQIQLNYLDWNFQNAKAKVELLNSMNIPIWVMEPLRGGRLAKLPEKETETLTGLRPDETVPAWAFRFLQGVPGVTIILSGMSDLAQLKENIQTFQTDKPLSQTESDALLSIADGMLGSTLPCTACHYCVSHCPQELDIPALLELYNEHSFTGGGFIAPMALMAIPEEKQPSACVGCRSCEQVCPQQIKISEAMADFAAKLKA</sequence>
<dbReference type="Pfam" id="PF00248">
    <property type="entry name" value="Aldo_ket_red"/>
    <property type="match status" value="1"/>
</dbReference>
<dbReference type="GO" id="GO:0046872">
    <property type="term" value="F:metal ion binding"/>
    <property type="evidence" value="ECO:0007669"/>
    <property type="project" value="UniProtKB-KW"/>
</dbReference>
<dbReference type="Proteomes" id="UP000886817">
    <property type="component" value="Unassembled WGS sequence"/>
</dbReference>
<evidence type="ECO:0000256" key="2">
    <source>
        <dbReference type="ARBA" id="ARBA00023004"/>
    </source>
</evidence>
<dbReference type="PANTHER" id="PTHR43312:SF2">
    <property type="entry name" value="OXIDOREDUCTASE"/>
    <property type="match status" value="1"/>
</dbReference>
<evidence type="ECO:0000313" key="5">
    <source>
        <dbReference type="EMBL" id="HIX60541.1"/>
    </source>
</evidence>
<evidence type="ECO:0000256" key="3">
    <source>
        <dbReference type="ARBA" id="ARBA00023014"/>
    </source>
</evidence>
<dbReference type="InterPro" id="IPR017896">
    <property type="entry name" value="4Fe4S_Fe-S-bd"/>
</dbReference>
<evidence type="ECO:0000259" key="4">
    <source>
        <dbReference type="PROSITE" id="PS51379"/>
    </source>
</evidence>
<dbReference type="PROSITE" id="PS51379">
    <property type="entry name" value="4FE4S_FER_2"/>
    <property type="match status" value="1"/>
</dbReference>
<dbReference type="InterPro" id="IPR023210">
    <property type="entry name" value="NADP_OxRdtase_dom"/>
</dbReference>
<dbReference type="Gene3D" id="3.30.70.20">
    <property type="match status" value="1"/>
</dbReference>
<dbReference type="InterPro" id="IPR036812">
    <property type="entry name" value="NAD(P)_OxRdtase_dom_sf"/>
</dbReference>
<dbReference type="SUPFAM" id="SSF46548">
    <property type="entry name" value="alpha-helical ferredoxin"/>
    <property type="match status" value="1"/>
</dbReference>
<gene>
    <name evidence="5" type="ORF">IAA45_12645</name>
</gene>
<dbReference type="CDD" id="cd19096">
    <property type="entry name" value="AKR_Fe-S_oxidoreductase"/>
    <property type="match status" value="1"/>
</dbReference>
<dbReference type="InterPro" id="IPR017900">
    <property type="entry name" value="4Fe4S_Fe_S_CS"/>
</dbReference>
<organism evidence="5 6">
    <name type="scientific">Candidatus Blautia gallistercoris</name>
    <dbReference type="NCBI Taxonomy" id="2838490"/>
    <lineage>
        <taxon>Bacteria</taxon>
        <taxon>Bacillati</taxon>
        <taxon>Bacillota</taxon>
        <taxon>Clostridia</taxon>
        <taxon>Lachnospirales</taxon>
        <taxon>Lachnospiraceae</taxon>
        <taxon>Blautia</taxon>
    </lineage>
</organism>
<accession>A0A9D1WJX9</accession>
<dbReference type="PANTHER" id="PTHR43312">
    <property type="entry name" value="D-THREO-ALDOSE 1-DEHYDROGENASE"/>
    <property type="match status" value="1"/>
</dbReference>
<protein>
    <submittedName>
        <fullName evidence="5">Aldo/keto reductase</fullName>
    </submittedName>
</protein>
<evidence type="ECO:0000256" key="1">
    <source>
        <dbReference type="ARBA" id="ARBA00022723"/>
    </source>
</evidence>
<dbReference type="AlphaFoldDB" id="A0A9D1WJX9"/>
<dbReference type="Gene3D" id="3.20.20.100">
    <property type="entry name" value="NADP-dependent oxidoreductase domain"/>
    <property type="match status" value="1"/>
</dbReference>
<feature type="domain" description="4Fe-4S ferredoxin-type" evidence="4">
    <location>
        <begin position="338"/>
        <end position="366"/>
    </location>
</feature>
<dbReference type="EMBL" id="DXEX01000268">
    <property type="protein sequence ID" value="HIX60541.1"/>
    <property type="molecule type" value="Genomic_DNA"/>
</dbReference>
<keyword evidence="2" id="KW-0408">Iron</keyword>
<name>A0A9D1WJX9_9FIRM</name>
<dbReference type="PROSITE" id="PS00198">
    <property type="entry name" value="4FE4S_FER_1"/>
    <property type="match status" value="1"/>
</dbReference>
<reference evidence="5" key="1">
    <citation type="journal article" date="2021" name="PeerJ">
        <title>Extensive microbial diversity within the chicken gut microbiome revealed by metagenomics and culture.</title>
        <authorList>
            <person name="Gilroy R."/>
            <person name="Ravi A."/>
            <person name="Getino M."/>
            <person name="Pursley I."/>
            <person name="Horton D.L."/>
            <person name="Alikhan N.F."/>
            <person name="Baker D."/>
            <person name="Gharbi K."/>
            <person name="Hall N."/>
            <person name="Watson M."/>
            <person name="Adriaenssens E.M."/>
            <person name="Foster-Nyarko E."/>
            <person name="Jarju S."/>
            <person name="Secka A."/>
            <person name="Antonio M."/>
            <person name="Oren A."/>
            <person name="Chaudhuri R.R."/>
            <person name="La Ragione R."/>
            <person name="Hildebrand F."/>
            <person name="Pallen M.J."/>
        </authorList>
    </citation>
    <scope>NUCLEOTIDE SEQUENCE</scope>
    <source>
        <strain evidence="5">ChiSjej1B19-8411</strain>
    </source>
</reference>
<reference evidence="5" key="2">
    <citation type="submission" date="2021-04" db="EMBL/GenBank/DDBJ databases">
        <authorList>
            <person name="Gilroy R."/>
        </authorList>
    </citation>
    <scope>NUCLEOTIDE SEQUENCE</scope>
    <source>
        <strain evidence="5">ChiSjej1B19-8411</strain>
    </source>
</reference>
<dbReference type="InterPro" id="IPR053135">
    <property type="entry name" value="AKR2_Oxidoreductase"/>
</dbReference>
<keyword evidence="3" id="KW-0411">Iron-sulfur</keyword>
<proteinExistence type="predicted"/>
<evidence type="ECO:0000313" key="6">
    <source>
        <dbReference type="Proteomes" id="UP000886817"/>
    </source>
</evidence>
<keyword evidence="1" id="KW-0479">Metal-binding</keyword>
<dbReference type="SUPFAM" id="SSF51430">
    <property type="entry name" value="NAD(P)-linked oxidoreductase"/>
    <property type="match status" value="1"/>
</dbReference>